<sequence>MDNIKPSVALVDDHVMLRAGLANIIRSFEHDVLFEADNGKQCMDQLEAGLIPSIVLLDINMPQMDGYATALCIKQRFPQVKVLALSMYDSENSIIRMLRNGARGYILKDSDPAELHAALLDIQEKGYYYSEMINARLIRLVNDLDNPEGTLNQMISITLSEREIEFLRLTCTELSYKEIADKMGVSPRTVDGYRDILFEKLSLKTRVGLVLYAIRTGLVMVG</sequence>
<evidence type="ECO:0000313" key="7">
    <source>
        <dbReference type="Proteomes" id="UP000607559"/>
    </source>
</evidence>
<dbReference type="SMART" id="SM00421">
    <property type="entry name" value="HTH_LUXR"/>
    <property type="match status" value="1"/>
</dbReference>
<dbReference type="PROSITE" id="PS50043">
    <property type="entry name" value="HTH_LUXR_2"/>
    <property type="match status" value="1"/>
</dbReference>
<keyword evidence="1 3" id="KW-0597">Phosphoprotein</keyword>
<name>A0A8J2UJ31_9BACT</name>
<reference evidence="6" key="2">
    <citation type="submission" date="2020-09" db="EMBL/GenBank/DDBJ databases">
        <authorList>
            <person name="Sun Q."/>
            <person name="Zhou Y."/>
        </authorList>
    </citation>
    <scope>NUCLEOTIDE SEQUENCE</scope>
    <source>
        <strain evidence="6">CGMCC 1.15448</strain>
    </source>
</reference>
<dbReference type="RefSeq" id="WP_188937709.1">
    <property type="nucleotide sequence ID" value="NZ_BMJC01000007.1"/>
</dbReference>
<dbReference type="PANTHER" id="PTHR43214">
    <property type="entry name" value="TWO-COMPONENT RESPONSE REGULATOR"/>
    <property type="match status" value="1"/>
</dbReference>
<feature type="modified residue" description="4-aspartylphosphate" evidence="3">
    <location>
        <position position="58"/>
    </location>
</feature>
<dbReference type="GO" id="GO:0006355">
    <property type="term" value="P:regulation of DNA-templated transcription"/>
    <property type="evidence" value="ECO:0007669"/>
    <property type="project" value="InterPro"/>
</dbReference>
<dbReference type="InterPro" id="IPR039420">
    <property type="entry name" value="WalR-like"/>
</dbReference>
<dbReference type="InterPro" id="IPR000792">
    <property type="entry name" value="Tscrpt_reg_LuxR_C"/>
</dbReference>
<organism evidence="6 7">
    <name type="scientific">Puia dinghuensis</name>
    <dbReference type="NCBI Taxonomy" id="1792502"/>
    <lineage>
        <taxon>Bacteria</taxon>
        <taxon>Pseudomonadati</taxon>
        <taxon>Bacteroidota</taxon>
        <taxon>Chitinophagia</taxon>
        <taxon>Chitinophagales</taxon>
        <taxon>Chitinophagaceae</taxon>
        <taxon>Puia</taxon>
    </lineage>
</organism>
<protein>
    <submittedName>
        <fullName evidence="6">DNA-binding response regulator</fullName>
    </submittedName>
</protein>
<dbReference type="Proteomes" id="UP000607559">
    <property type="component" value="Unassembled WGS sequence"/>
</dbReference>
<dbReference type="GO" id="GO:0000160">
    <property type="term" value="P:phosphorelay signal transduction system"/>
    <property type="evidence" value="ECO:0007669"/>
    <property type="project" value="InterPro"/>
</dbReference>
<dbReference type="CDD" id="cd17535">
    <property type="entry name" value="REC_NarL-like"/>
    <property type="match status" value="1"/>
</dbReference>
<dbReference type="Gene3D" id="3.40.50.2300">
    <property type="match status" value="1"/>
</dbReference>
<keyword evidence="2 6" id="KW-0238">DNA-binding</keyword>
<dbReference type="SUPFAM" id="SSF52172">
    <property type="entry name" value="CheY-like"/>
    <property type="match status" value="1"/>
</dbReference>
<evidence type="ECO:0000256" key="1">
    <source>
        <dbReference type="ARBA" id="ARBA00022553"/>
    </source>
</evidence>
<evidence type="ECO:0000256" key="2">
    <source>
        <dbReference type="ARBA" id="ARBA00023125"/>
    </source>
</evidence>
<dbReference type="PRINTS" id="PR00038">
    <property type="entry name" value="HTHLUXR"/>
</dbReference>
<evidence type="ECO:0000259" key="4">
    <source>
        <dbReference type="PROSITE" id="PS50043"/>
    </source>
</evidence>
<dbReference type="InterPro" id="IPR011006">
    <property type="entry name" value="CheY-like_superfamily"/>
</dbReference>
<dbReference type="Pfam" id="PF00196">
    <property type="entry name" value="GerE"/>
    <property type="match status" value="1"/>
</dbReference>
<dbReference type="SUPFAM" id="SSF46894">
    <property type="entry name" value="C-terminal effector domain of the bipartite response regulators"/>
    <property type="match status" value="1"/>
</dbReference>
<dbReference type="CDD" id="cd06170">
    <property type="entry name" value="LuxR_C_like"/>
    <property type="match status" value="1"/>
</dbReference>
<dbReference type="InterPro" id="IPR058245">
    <property type="entry name" value="NreC/VraR/RcsB-like_REC"/>
</dbReference>
<dbReference type="Pfam" id="PF00072">
    <property type="entry name" value="Response_reg"/>
    <property type="match status" value="1"/>
</dbReference>
<dbReference type="GO" id="GO:0003677">
    <property type="term" value="F:DNA binding"/>
    <property type="evidence" value="ECO:0007669"/>
    <property type="project" value="UniProtKB-KW"/>
</dbReference>
<accession>A0A8J2UJ31</accession>
<evidence type="ECO:0000259" key="5">
    <source>
        <dbReference type="PROSITE" id="PS50110"/>
    </source>
</evidence>
<dbReference type="PROSITE" id="PS50110">
    <property type="entry name" value="RESPONSE_REGULATORY"/>
    <property type="match status" value="1"/>
</dbReference>
<reference evidence="6" key="1">
    <citation type="journal article" date="2014" name="Int. J. Syst. Evol. Microbiol.">
        <title>Complete genome sequence of Corynebacterium casei LMG S-19264T (=DSM 44701T), isolated from a smear-ripened cheese.</title>
        <authorList>
            <consortium name="US DOE Joint Genome Institute (JGI-PGF)"/>
            <person name="Walter F."/>
            <person name="Albersmeier A."/>
            <person name="Kalinowski J."/>
            <person name="Ruckert C."/>
        </authorList>
    </citation>
    <scope>NUCLEOTIDE SEQUENCE</scope>
    <source>
        <strain evidence="6">CGMCC 1.15448</strain>
    </source>
</reference>
<dbReference type="InterPro" id="IPR001789">
    <property type="entry name" value="Sig_transdc_resp-reg_receiver"/>
</dbReference>
<feature type="domain" description="Response regulatory" evidence="5">
    <location>
        <begin position="7"/>
        <end position="123"/>
    </location>
</feature>
<comment type="caution">
    <text evidence="6">The sequence shown here is derived from an EMBL/GenBank/DDBJ whole genome shotgun (WGS) entry which is preliminary data.</text>
</comment>
<evidence type="ECO:0000256" key="3">
    <source>
        <dbReference type="PROSITE-ProRule" id="PRU00169"/>
    </source>
</evidence>
<dbReference type="PANTHER" id="PTHR43214:SF43">
    <property type="entry name" value="TWO-COMPONENT RESPONSE REGULATOR"/>
    <property type="match status" value="1"/>
</dbReference>
<dbReference type="AlphaFoldDB" id="A0A8J2UJ31"/>
<keyword evidence="7" id="KW-1185">Reference proteome</keyword>
<gene>
    <name evidence="6" type="ORF">GCM10011511_54160</name>
</gene>
<feature type="domain" description="HTH luxR-type" evidence="4">
    <location>
        <begin position="152"/>
        <end position="217"/>
    </location>
</feature>
<dbReference type="EMBL" id="BMJC01000007">
    <property type="protein sequence ID" value="GGB23462.1"/>
    <property type="molecule type" value="Genomic_DNA"/>
</dbReference>
<evidence type="ECO:0000313" key="6">
    <source>
        <dbReference type="EMBL" id="GGB23462.1"/>
    </source>
</evidence>
<dbReference type="SMART" id="SM00448">
    <property type="entry name" value="REC"/>
    <property type="match status" value="1"/>
</dbReference>
<dbReference type="InterPro" id="IPR016032">
    <property type="entry name" value="Sig_transdc_resp-reg_C-effctor"/>
</dbReference>
<proteinExistence type="predicted"/>